<protein>
    <submittedName>
        <fullName evidence="1">Uncharacterized protein</fullName>
    </submittedName>
</protein>
<name>A0A3B1E5S8_9ZZZZ</name>
<gene>
    <name evidence="1" type="ORF">MNB_ARC-1_1129</name>
</gene>
<proteinExistence type="predicted"/>
<reference evidence="1" key="1">
    <citation type="submission" date="2018-10" db="EMBL/GenBank/DDBJ databases">
        <authorList>
            <person name="Aoki K."/>
        </authorList>
    </citation>
    <scope>NUCLEOTIDE SEQUENCE</scope>
</reference>
<accession>A0A3B1E5S8</accession>
<evidence type="ECO:0000313" key="1">
    <source>
        <dbReference type="EMBL" id="VAY88220.1"/>
    </source>
</evidence>
<dbReference type="AlphaFoldDB" id="A0A3B1E5S8"/>
<organism evidence="1">
    <name type="scientific">hydrothermal vent metagenome</name>
    <dbReference type="NCBI Taxonomy" id="652676"/>
    <lineage>
        <taxon>unclassified sequences</taxon>
        <taxon>metagenomes</taxon>
        <taxon>ecological metagenomes</taxon>
    </lineage>
</organism>
<sequence>MNNLLTIIKTTFLLSLLSVEINAQTKYDELVCIKKVIKSFHNGYTSAFRQIEKEFDTQGWQERPIFFKKYMAVVDVSKLTQAQVFLYKYFATVLGEKPITTKNNLLVISSSDRRADTVQLIDKLNNKYLNSFKYKTYLLVNKLNNKFISYPLVNKTIYDKIKEDVLAKTNVKLLIIDKSQSEGLKNKKIEEEIYGKYRE</sequence>
<dbReference type="EMBL" id="UOYO01000048">
    <property type="protein sequence ID" value="VAY88220.1"/>
    <property type="molecule type" value="Genomic_DNA"/>
</dbReference>